<sequence>MKLAGRAALVTGADGGLGSAICAALAREGAAIAAHTWAAEPPTELVRSLTNAGADVLHVAGDVRRAVDVDRFVDATLTRFGQLDILVNNAGMMNTTPLLDLCEDDWDAVLDTNLKGYFLVAQRVARHMVTRRYGRIVNISSTRQAQAFPGNGAYATAKGGVLMLTRMLALELAPHGIAVNSIAPGTVLTDLNRAYLSDPEFQRERIARIPAGRLGRPSDVAEAVLLFTGAEADFLVGASLTVDGGQTLW</sequence>
<comment type="caution">
    <text evidence="3">The sequence shown here is derived from an EMBL/GenBank/DDBJ whole genome shotgun (WGS) entry which is preliminary data.</text>
</comment>
<dbReference type="SUPFAM" id="SSF51735">
    <property type="entry name" value="NAD(P)-binding Rossmann-fold domains"/>
    <property type="match status" value="1"/>
</dbReference>
<evidence type="ECO:0000256" key="2">
    <source>
        <dbReference type="RuleBase" id="RU000363"/>
    </source>
</evidence>
<dbReference type="RefSeq" id="WP_377256424.1">
    <property type="nucleotide sequence ID" value="NZ_JBHLUH010000060.1"/>
</dbReference>
<dbReference type="Pfam" id="PF00106">
    <property type="entry name" value="adh_short"/>
    <property type="match status" value="1"/>
</dbReference>
<dbReference type="PRINTS" id="PR00081">
    <property type="entry name" value="GDHRDH"/>
</dbReference>
<dbReference type="PRINTS" id="PR00080">
    <property type="entry name" value="SDRFAMILY"/>
</dbReference>
<dbReference type="PANTHER" id="PTHR42760:SF40">
    <property type="entry name" value="3-OXOACYL-[ACYL-CARRIER-PROTEIN] REDUCTASE, CHLOROPLASTIC"/>
    <property type="match status" value="1"/>
</dbReference>
<dbReference type="EC" id="1.1.1.-" evidence="3"/>
<evidence type="ECO:0000313" key="4">
    <source>
        <dbReference type="Proteomes" id="UP001589867"/>
    </source>
</evidence>
<proteinExistence type="inferred from homology"/>
<dbReference type="GO" id="GO:0016491">
    <property type="term" value="F:oxidoreductase activity"/>
    <property type="evidence" value="ECO:0007669"/>
    <property type="project" value="UniProtKB-KW"/>
</dbReference>
<dbReference type="EMBL" id="JBHLUH010000060">
    <property type="protein sequence ID" value="MFC0531649.1"/>
    <property type="molecule type" value="Genomic_DNA"/>
</dbReference>
<dbReference type="NCBIfam" id="NF005559">
    <property type="entry name" value="PRK07231.1"/>
    <property type="match status" value="1"/>
</dbReference>
<keyword evidence="3" id="KW-0560">Oxidoreductase</keyword>
<dbReference type="InterPro" id="IPR020904">
    <property type="entry name" value="Sc_DH/Rdtase_CS"/>
</dbReference>
<reference evidence="3 4" key="1">
    <citation type="submission" date="2024-09" db="EMBL/GenBank/DDBJ databases">
        <authorList>
            <person name="Sun Q."/>
            <person name="Mori K."/>
        </authorList>
    </citation>
    <scope>NUCLEOTIDE SEQUENCE [LARGE SCALE GENOMIC DNA]</scope>
    <source>
        <strain evidence="3 4">TBRC 3947</strain>
    </source>
</reference>
<protein>
    <submittedName>
        <fullName evidence="3">SDR family NAD(P)-dependent oxidoreductase</fullName>
        <ecNumber evidence="3">1.1.1.-</ecNumber>
    </submittedName>
</protein>
<name>A0ABV6MAR7_9ACTN</name>
<dbReference type="InterPro" id="IPR036291">
    <property type="entry name" value="NAD(P)-bd_dom_sf"/>
</dbReference>
<comment type="similarity">
    <text evidence="1 2">Belongs to the short-chain dehydrogenases/reductases (SDR) family.</text>
</comment>
<dbReference type="Proteomes" id="UP001589867">
    <property type="component" value="Unassembled WGS sequence"/>
</dbReference>
<evidence type="ECO:0000313" key="3">
    <source>
        <dbReference type="EMBL" id="MFC0531649.1"/>
    </source>
</evidence>
<dbReference type="InterPro" id="IPR002347">
    <property type="entry name" value="SDR_fam"/>
</dbReference>
<keyword evidence="4" id="KW-1185">Reference proteome</keyword>
<dbReference type="PANTHER" id="PTHR42760">
    <property type="entry name" value="SHORT-CHAIN DEHYDROGENASES/REDUCTASES FAMILY MEMBER"/>
    <property type="match status" value="1"/>
</dbReference>
<gene>
    <name evidence="3" type="ORF">ACFFIA_28780</name>
</gene>
<evidence type="ECO:0000256" key="1">
    <source>
        <dbReference type="ARBA" id="ARBA00006484"/>
    </source>
</evidence>
<accession>A0ABV6MAR7</accession>
<dbReference type="Gene3D" id="3.40.50.720">
    <property type="entry name" value="NAD(P)-binding Rossmann-like Domain"/>
    <property type="match status" value="1"/>
</dbReference>
<dbReference type="PROSITE" id="PS00061">
    <property type="entry name" value="ADH_SHORT"/>
    <property type="match status" value="1"/>
</dbReference>
<organism evidence="3 4">
    <name type="scientific">Phytohabitans kaempferiae</name>
    <dbReference type="NCBI Taxonomy" id="1620943"/>
    <lineage>
        <taxon>Bacteria</taxon>
        <taxon>Bacillati</taxon>
        <taxon>Actinomycetota</taxon>
        <taxon>Actinomycetes</taxon>
        <taxon>Micromonosporales</taxon>
        <taxon>Micromonosporaceae</taxon>
    </lineage>
</organism>